<keyword evidence="12 16" id="KW-0472">Membrane</keyword>
<dbReference type="PANTHER" id="PTHR22888:SF9">
    <property type="entry name" value="CYTOCHROME C OXIDASE SUBUNIT 2"/>
    <property type="match status" value="1"/>
</dbReference>
<comment type="subcellular location">
    <subcellularLocation>
        <location evidence="1">Membrane</location>
        <topology evidence="1">Multi-pass membrane protein</topology>
    </subcellularLocation>
</comment>
<keyword evidence="9 16" id="KW-1133">Transmembrane helix</keyword>
<evidence type="ECO:0000256" key="16">
    <source>
        <dbReference type="SAM" id="Phobius"/>
    </source>
</evidence>
<dbReference type="OrthoDB" id="9773456at2"/>
<dbReference type="NCBIfam" id="TIGR02866">
    <property type="entry name" value="CoxB"/>
    <property type="match status" value="1"/>
</dbReference>
<comment type="function">
    <text evidence="13">Subunits I and II form the functional core of the enzyme complex. Electrons originating in cytochrome c are transferred via heme a and Cu(A) to the binuclear center formed by heme a3 and Cu(B).</text>
</comment>
<dbReference type="AlphaFoldDB" id="A0A5B9R0B0"/>
<evidence type="ECO:0000256" key="5">
    <source>
        <dbReference type="ARBA" id="ARBA00022660"/>
    </source>
</evidence>
<dbReference type="PROSITE" id="PS50857">
    <property type="entry name" value="COX2_CUA"/>
    <property type="match status" value="1"/>
</dbReference>
<dbReference type="InterPro" id="IPR001505">
    <property type="entry name" value="Copper_CuA"/>
</dbReference>
<dbReference type="Pfam" id="PF00116">
    <property type="entry name" value="COX2"/>
    <property type="match status" value="1"/>
</dbReference>
<accession>A0A5B9R0B0</accession>
<proteinExistence type="inferred from homology"/>
<evidence type="ECO:0000256" key="9">
    <source>
        <dbReference type="ARBA" id="ARBA00022989"/>
    </source>
</evidence>
<dbReference type="InterPro" id="IPR034236">
    <property type="entry name" value="CuRO_CcO_Caa3_II"/>
</dbReference>
<dbReference type="InterPro" id="IPR014222">
    <property type="entry name" value="Cyt_c_oxidase_su2"/>
</dbReference>
<evidence type="ECO:0000259" key="18">
    <source>
        <dbReference type="PROSITE" id="PS51007"/>
    </source>
</evidence>
<dbReference type="RefSeq" id="WP_068139128.1">
    <property type="nucleotide sequence ID" value="NZ_CP042914.1"/>
</dbReference>
<evidence type="ECO:0000256" key="6">
    <source>
        <dbReference type="ARBA" id="ARBA00022692"/>
    </source>
</evidence>
<dbReference type="InterPro" id="IPR045187">
    <property type="entry name" value="CcO_II"/>
</dbReference>
<evidence type="ECO:0000256" key="11">
    <source>
        <dbReference type="ARBA" id="ARBA00023008"/>
    </source>
</evidence>
<dbReference type="Pfam" id="PF00034">
    <property type="entry name" value="Cytochrom_C"/>
    <property type="match status" value="1"/>
</dbReference>
<evidence type="ECO:0000256" key="3">
    <source>
        <dbReference type="ARBA" id="ARBA00022448"/>
    </source>
</evidence>
<dbReference type="PROSITE" id="PS00078">
    <property type="entry name" value="COX2"/>
    <property type="match status" value="1"/>
</dbReference>
<dbReference type="GO" id="GO:0005507">
    <property type="term" value="F:copper ion binding"/>
    <property type="evidence" value="ECO:0007669"/>
    <property type="project" value="InterPro"/>
</dbReference>
<keyword evidence="8" id="KW-0249">Electron transport</keyword>
<evidence type="ECO:0000256" key="4">
    <source>
        <dbReference type="ARBA" id="ARBA00022617"/>
    </source>
</evidence>
<keyword evidence="11" id="KW-0186">Copper</keyword>
<dbReference type="EMBL" id="CP042914">
    <property type="protein sequence ID" value="QEG43165.1"/>
    <property type="molecule type" value="Genomic_DNA"/>
</dbReference>
<evidence type="ECO:0000256" key="14">
    <source>
        <dbReference type="ARBA" id="ARBA00031399"/>
    </source>
</evidence>
<dbReference type="PROSITE" id="PS51007">
    <property type="entry name" value="CYTC"/>
    <property type="match status" value="1"/>
</dbReference>
<keyword evidence="3" id="KW-0813">Transport</keyword>
<dbReference type="GO" id="GO:0042773">
    <property type="term" value="P:ATP synthesis coupled electron transport"/>
    <property type="evidence" value="ECO:0007669"/>
    <property type="project" value="TreeGrafter"/>
</dbReference>
<keyword evidence="10 15" id="KW-0408">Iron</keyword>
<protein>
    <recommendedName>
        <fullName evidence="14">Cytochrome aa3 subunit 2</fullName>
    </recommendedName>
</protein>
<gene>
    <name evidence="19" type="primary">ctaC_2</name>
    <name evidence="19" type="ORF">UC8_52100</name>
</gene>
<evidence type="ECO:0000256" key="2">
    <source>
        <dbReference type="ARBA" id="ARBA00007866"/>
    </source>
</evidence>
<evidence type="ECO:0000256" key="8">
    <source>
        <dbReference type="ARBA" id="ARBA00022982"/>
    </source>
</evidence>
<evidence type="ECO:0000256" key="12">
    <source>
        <dbReference type="ARBA" id="ARBA00023136"/>
    </source>
</evidence>
<feature type="transmembrane region" description="Helical" evidence="16">
    <location>
        <begin position="20"/>
        <end position="47"/>
    </location>
</feature>
<dbReference type="KEGG" id="rul:UC8_52100"/>
<sequence>MNDSPSQSALNPAGAGAEEIANLFYVMAVGAGIIWTIVIGVAIYALFYPGKHDARKTRFLVIGGGAVFPTVVLTALLTYGLAMLPELQRPAPEGNQVIEVAGVRWWWRVHYRLDDGRTIESANEIYLPVDEAVEFKLTSEDVIHAFWIPSLGGKTDMIPGRETRLKLLPNRPGTYRGVCAEFCGAAHTQMALDVVVVSREDFERYLNRLAQPADSFSSPGWTVFQRRGCAACHAIRGSQADGSVGPDLTHFGSRRSIGAATLPNTPDNLKRWITETHAVKPGVEMPAFETIEDAQLQDLVDFLGELQ</sequence>
<keyword evidence="19" id="KW-0560">Oxidoreductase</keyword>
<evidence type="ECO:0000256" key="10">
    <source>
        <dbReference type="ARBA" id="ARBA00023004"/>
    </source>
</evidence>
<dbReference type="CDD" id="cd04213">
    <property type="entry name" value="CuRO_CcO_Caa3_II"/>
    <property type="match status" value="1"/>
</dbReference>
<dbReference type="InterPro" id="IPR009056">
    <property type="entry name" value="Cyt_c-like_dom"/>
</dbReference>
<dbReference type="GO" id="GO:0016491">
    <property type="term" value="F:oxidoreductase activity"/>
    <property type="evidence" value="ECO:0007669"/>
    <property type="project" value="UniProtKB-KW"/>
</dbReference>
<evidence type="ECO:0000256" key="15">
    <source>
        <dbReference type="PROSITE-ProRule" id="PRU00433"/>
    </source>
</evidence>
<dbReference type="GO" id="GO:0004129">
    <property type="term" value="F:cytochrome-c oxidase activity"/>
    <property type="evidence" value="ECO:0007669"/>
    <property type="project" value="InterPro"/>
</dbReference>
<comment type="similarity">
    <text evidence="2">Belongs to the cytochrome c oxidase subunit 2 family.</text>
</comment>
<reference evidence="19 20" key="1">
    <citation type="submission" date="2019-08" db="EMBL/GenBank/DDBJ databases">
        <title>Deep-cultivation of Planctomycetes and their phenomic and genomic characterization uncovers novel biology.</title>
        <authorList>
            <person name="Wiegand S."/>
            <person name="Jogler M."/>
            <person name="Boedeker C."/>
            <person name="Pinto D."/>
            <person name="Vollmers J."/>
            <person name="Rivas-Marin E."/>
            <person name="Kohn T."/>
            <person name="Peeters S.H."/>
            <person name="Heuer A."/>
            <person name="Rast P."/>
            <person name="Oberbeckmann S."/>
            <person name="Bunk B."/>
            <person name="Jeske O."/>
            <person name="Meyerdierks A."/>
            <person name="Storesund J.E."/>
            <person name="Kallscheuer N."/>
            <person name="Luecker S."/>
            <person name="Lage O.M."/>
            <person name="Pohl T."/>
            <person name="Merkel B.J."/>
            <person name="Hornburger P."/>
            <person name="Mueller R.-W."/>
            <person name="Bruemmer F."/>
            <person name="Labrenz M."/>
            <person name="Spormann A.M."/>
            <person name="Op den Camp H."/>
            <person name="Overmann J."/>
            <person name="Amann R."/>
            <person name="Jetten M.S.M."/>
            <person name="Mascher T."/>
            <person name="Medema M.H."/>
            <person name="Devos D.P."/>
            <person name="Kaster A.-K."/>
            <person name="Ovreas L."/>
            <person name="Rohde M."/>
            <person name="Galperin M.Y."/>
            <person name="Jogler C."/>
        </authorList>
    </citation>
    <scope>NUCLEOTIDE SEQUENCE [LARGE SCALE GENOMIC DNA]</scope>
    <source>
        <strain evidence="19 20">UC8</strain>
    </source>
</reference>
<feature type="domain" description="Cytochrome oxidase subunit II copper A binding" evidence="17">
    <location>
        <begin position="93"/>
        <end position="208"/>
    </location>
</feature>
<evidence type="ECO:0000313" key="19">
    <source>
        <dbReference type="EMBL" id="QEG43165.1"/>
    </source>
</evidence>
<keyword evidence="6 16" id="KW-0812">Transmembrane</keyword>
<evidence type="ECO:0000259" key="17">
    <source>
        <dbReference type="PROSITE" id="PS50857"/>
    </source>
</evidence>
<dbReference type="PANTHER" id="PTHR22888">
    <property type="entry name" value="CYTOCHROME C OXIDASE, SUBUNIT II"/>
    <property type="match status" value="1"/>
</dbReference>
<feature type="transmembrane region" description="Helical" evidence="16">
    <location>
        <begin position="59"/>
        <end position="82"/>
    </location>
</feature>
<evidence type="ECO:0000313" key="20">
    <source>
        <dbReference type="Proteomes" id="UP000325286"/>
    </source>
</evidence>
<dbReference type="SUPFAM" id="SSF49503">
    <property type="entry name" value="Cupredoxins"/>
    <property type="match status" value="1"/>
</dbReference>
<evidence type="ECO:0000256" key="7">
    <source>
        <dbReference type="ARBA" id="ARBA00022723"/>
    </source>
</evidence>
<keyword evidence="5" id="KW-0679">Respiratory chain</keyword>
<dbReference type="SUPFAM" id="SSF46626">
    <property type="entry name" value="Cytochrome c"/>
    <property type="match status" value="1"/>
</dbReference>
<keyword evidence="7 15" id="KW-0479">Metal-binding</keyword>
<evidence type="ECO:0000256" key="1">
    <source>
        <dbReference type="ARBA" id="ARBA00004141"/>
    </source>
</evidence>
<dbReference type="GO" id="GO:0020037">
    <property type="term" value="F:heme binding"/>
    <property type="evidence" value="ECO:0007669"/>
    <property type="project" value="InterPro"/>
</dbReference>
<feature type="domain" description="Cytochrome c" evidence="18">
    <location>
        <begin position="215"/>
        <end position="307"/>
    </location>
</feature>
<dbReference type="GO" id="GO:0016020">
    <property type="term" value="C:membrane"/>
    <property type="evidence" value="ECO:0007669"/>
    <property type="project" value="UniProtKB-SubCell"/>
</dbReference>
<keyword evidence="4 15" id="KW-0349">Heme</keyword>
<dbReference type="InterPro" id="IPR002429">
    <property type="entry name" value="CcO_II-like_C"/>
</dbReference>
<dbReference type="Proteomes" id="UP000325286">
    <property type="component" value="Chromosome"/>
</dbReference>
<organism evidence="19 20">
    <name type="scientific">Roseimaritima ulvae</name>
    <dbReference type="NCBI Taxonomy" id="980254"/>
    <lineage>
        <taxon>Bacteria</taxon>
        <taxon>Pseudomonadati</taxon>
        <taxon>Planctomycetota</taxon>
        <taxon>Planctomycetia</taxon>
        <taxon>Pirellulales</taxon>
        <taxon>Pirellulaceae</taxon>
        <taxon>Roseimaritima</taxon>
    </lineage>
</organism>
<keyword evidence="20" id="KW-1185">Reference proteome</keyword>
<dbReference type="Gene3D" id="2.60.40.420">
    <property type="entry name" value="Cupredoxins - blue copper proteins"/>
    <property type="match status" value="1"/>
</dbReference>
<name>A0A5B9R0B0_9BACT</name>
<dbReference type="InterPro" id="IPR008972">
    <property type="entry name" value="Cupredoxin"/>
</dbReference>
<dbReference type="InterPro" id="IPR036909">
    <property type="entry name" value="Cyt_c-like_dom_sf"/>
</dbReference>
<evidence type="ECO:0000256" key="13">
    <source>
        <dbReference type="ARBA" id="ARBA00024688"/>
    </source>
</evidence>